<evidence type="ECO:0000256" key="1">
    <source>
        <dbReference type="SAM" id="MobiDB-lite"/>
    </source>
</evidence>
<dbReference type="Proteomes" id="UP000757540">
    <property type="component" value="Unassembled WGS sequence"/>
</dbReference>
<gene>
    <name evidence="3" type="ORF">HDG69_000653</name>
</gene>
<keyword evidence="4" id="KW-1185">Reference proteome</keyword>
<evidence type="ECO:0000313" key="3">
    <source>
        <dbReference type="EMBL" id="NOV96100.1"/>
    </source>
</evidence>
<sequence>MVDQRPGYMSPGFRTPGDKVHQRKSRAATVRRRKIGVVVALVVIAAVAVVTAFVWPGFARQGADPQPDVTVTAAPPTPTAEPVDLPGDATAFLSAMPGSVLQLVRLEPAEDTELVEDADAVEAWAVTYGDGSTGGEQVELRAGQWADADAAEQVHSALLAAAGDTSADGDVLVDGEVVGTYALTTGSPAGTSVVTWRNGTAVFEVRGPDRLVQDFYQAFPL</sequence>
<feature type="region of interest" description="Disordered" evidence="1">
    <location>
        <begin position="63"/>
        <end position="82"/>
    </location>
</feature>
<accession>A0ABX1ZZR9</accession>
<protein>
    <submittedName>
        <fullName evidence="3">Uncharacterized protein</fullName>
    </submittedName>
</protein>
<keyword evidence="2" id="KW-0812">Transmembrane</keyword>
<evidence type="ECO:0000256" key="2">
    <source>
        <dbReference type="SAM" id="Phobius"/>
    </source>
</evidence>
<feature type="region of interest" description="Disordered" evidence="1">
    <location>
        <begin position="1"/>
        <end position="25"/>
    </location>
</feature>
<proteinExistence type="predicted"/>
<keyword evidence="2" id="KW-0472">Membrane</keyword>
<keyword evidence="2" id="KW-1133">Transmembrane helix</keyword>
<evidence type="ECO:0000313" key="4">
    <source>
        <dbReference type="Proteomes" id="UP000757540"/>
    </source>
</evidence>
<organism evidence="3 4">
    <name type="scientific">Isoptericola halotolerans</name>
    <dbReference type="NCBI Taxonomy" id="300560"/>
    <lineage>
        <taxon>Bacteria</taxon>
        <taxon>Bacillati</taxon>
        <taxon>Actinomycetota</taxon>
        <taxon>Actinomycetes</taxon>
        <taxon>Micrococcales</taxon>
        <taxon>Promicromonosporaceae</taxon>
        <taxon>Isoptericola</taxon>
    </lineage>
</organism>
<reference evidence="3 4" key="1">
    <citation type="submission" date="2020-05" db="EMBL/GenBank/DDBJ databases">
        <title>Genomic Encyclopedia of Type Strains, Phase III (KMG-III): the genomes of soil and plant-associated and newly described type strains.</title>
        <authorList>
            <person name="Whitman W."/>
        </authorList>
    </citation>
    <scope>NUCLEOTIDE SEQUENCE [LARGE SCALE GENOMIC DNA]</scope>
    <source>
        <strain evidence="3 4">KCTC 19046</strain>
    </source>
</reference>
<name>A0ABX1ZZR9_9MICO</name>
<dbReference type="EMBL" id="JABEZU010000001">
    <property type="protein sequence ID" value="NOV96100.1"/>
    <property type="molecule type" value="Genomic_DNA"/>
</dbReference>
<comment type="caution">
    <text evidence="3">The sequence shown here is derived from an EMBL/GenBank/DDBJ whole genome shotgun (WGS) entry which is preliminary data.</text>
</comment>
<feature type="transmembrane region" description="Helical" evidence="2">
    <location>
        <begin position="35"/>
        <end position="58"/>
    </location>
</feature>
<dbReference type="RefSeq" id="WP_171782335.1">
    <property type="nucleotide sequence ID" value="NZ_BAAAML010000002.1"/>
</dbReference>